<sequence>MPTSTPYLQTTSRDE</sequence>
<evidence type="ECO:0000313" key="1">
    <source>
        <dbReference type="EMBL" id="CZT24814.1"/>
    </source>
</evidence>
<gene>
    <name evidence="1" type="ORF">RCC_10542</name>
</gene>
<dbReference type="EMBL" id="FJUY01000023">
    <property type="protein sequence ID" value="CZT24814.1"/>
    <property type="molecule type" value="Genomic_DNA"/>
</dbReference>
<evidence type="ECO:0000313" key="2">
    <source>
        <dbReference type="Proteomes" id="UP000225277"/>
    </source>
</evidence>
<dbReference type="Proteomes" id="UP000225277">
    <property type="component" value="Unassembled WGS sequence"/>
</dbReference>
<proteinExistence type="predicted"/>
<organism evidence="1 2">
    <name type="scientific">Ramularia collo-cygni</name>
    <dbReference type="NCBI Taxonomy" id="112498"/>
    <lineage>
        <taxon>Eukaryota</taxon>
        <taxon>Fungi</taxon>
        <taxon>Dikarya</taxon>
        <taxon>Ascomycota</taxon>
        <taxon>Pezizomycotina</taxon>
        <taxon>Dothideomycetes</taxon>
        <taxon>Dothideomycetidae</taxon>
        <taxon>Mycosphaerellales</taxon>
        <taxon>Mycosphaerellaceae</taxon>
        <taxon>Ramularia</taxon>
    </lineage>
</organism>
<name>A0A2D3VP52_9PEZI</name>
<accession>A0A2D3VP52</accession>
<protein>
    <submittedName>
        <fullName evidence="1">Uncharacterized protein</fullName>
    </submittedName>
</protein>
<reference evidence="1 2" key="1">
    <citation type="submission" date="2016-03" db="EMBL/GenBank/DDBJ databases">
        <authorList>
            <person name="Ploux O."/>
        </authorList>
    </citation>
    <scope>NUCLEOTIDE SEQUENCE [LARGE SCALE GENOMIC DNA]</scope>
    <source>
        <strain evidence="1 2">URUG2</strain>
    </source>
</reference>
<keyword evidence="2" id="KW-1185">Reference proteome</keyword>